<evidence type="ECO:0000256" key="2">
    <source>
        <dbReference type="ARBA" id="ARBA00009765"/>
    </source>
</evidence>
<dbReference type="InterPro" id="IPR045861">
    <property type="entry name" value="CorA_cytoplasmic_dom"/>
</dbReference>
<evidence type="ECO:0000256" key="10">
    <source>
        <dbReference type="SAM" id="Phobius"/>
    </source>
</evidence>
<dbReference type="SUPFAM" id="SSF143865">
    <property type="entry name" value="CorA soluble domain-like"/>
    <property type="match status" value="1"/>
</dbReference>
<organism evidence="11 12">
    <name type="scientific">Amanita muscaria (strain Koide BX008)</name>
    <dbReference type="NCBI Taxonomy" id="946122"/>
    <lineage>
        <taxon>Eukaryota</taxon>
        <taxon>Fungi</taxon>
        <taxon>Dikarya</taxon>
        <taxon>Basidiomycota</taxon>
        <taxon>Agaricomycotina</taxon>
        <taxon>Agaricomycetes</taxon>
        <taxon>Agaricomycetidae</taxon>
        <taxon>Agaricales</taxon>
        <taxon>Pluteineae</taxon>
        <taxon>Amanitaceae</taxon>
        <taxon>Amanita</taxon>
    </lineage>
</organism>
<gene>
    <name evidence="11" type="ORF">M378DRAFT_21888</name>
</gene>
<dbReference type="AlphaFoldDB" id="A0A0C2XHD6"/>
<keyword evidence="7 10" id="KW-0472">Membrane</keyword>
<dbReference type="HOGENOM" id="CLU_018401_0_0_1"/>
<keyword evidence="4" id="KW-1003">Cell membrane</keyword>
<reference evidence="11 12" key="1">
    <citation type="submission" date="2014-04" db="EMBL/GenBank/DDBJ databases">
        <title>Evolutionary Origins and Diversification of the Mycorrhizal Mutualists.</title>
        <authorList>
            <consortium name="DOE Joint Genome Institute"/>
            <consortium name="Mycorrhizal Genomics Consortium"/>
            <person name="Kohler A."/>
            <person name="Kuo A."/>
            <person name="Nagy L.G."/>
            <person name="Floudas D."/>
            <person name="Copeland A."/>
            <person name="Barry K.W."/>
            <person name="Cichocki N."/>
            <person name="Veneault-Fourrey C."/>
            <person name="LaButti K."/>
            <person name="Lindquist E.A."/>
            <person name="Lipzen A."/>
            <person name="Lundell T."/>
            <person name="Morin E."/>
            <person name="Murat C."/>
            <person name="Riley R."/>
            <person name="Ohm R."/>
            <person name="Sun H."/>
            <person name="Tunlid A."/>
            <person name="Henrissat B."/>
            <person name="Grigoriev I.V."/>
            <person name="Hibbett D.S."/>
            <person name="Martin F."/>
        </authorList>
    </citation>
    <scope>NUCLEOTIDE SEQUENCE [LARGE SCALE GENOMIC DNA]</scope>
    <source>
        <strain evidence="11 12">Koide BX008</strain>
    </source>
</reference>
<evidence type="ECO:0000256" key="1">
    <source>
        <dbReference type="ARBA" id="ARBA00004651"/>
    </source>
</evidence>
<feature type="transmembrane region" description="Helical" evidence="10">
    <location>
        <begin position="514"/>
        <end position="535"/>
    </location>
</feature>
<evidence type="ECO:0000256" key="9">
    <source>
        <dbReference type="SAM" id="MobiDB-lite"/>
    </source>
</evidence>
<evidence type="ECO:0000256" key="5">
    <source>
        <dbReference type="ARBA" id="ARBA00022692"/>
    </source>
</evidence>
<dbReference type="Gene3D" id="1.20.58.340">
    <property type="entry name" value="Magnesium transport protein CorA, transmembrane region"/>
    <property type="match status" value="2"/>
</dbReference>
<dbReference type="GO" id="GO:0015095">
    <property type="term" value="F:magnesium ion transmembrane transporter activity"/>
    <property type="evidence" value="ECO:0007669"/>
    <property type="project" value="TreeGrafter"/>
</dbReference>
<dbReference type="GO" id="GO:0005886">
    <property type="term" value="C:plasma membrane"/>
    <property type="evidence" value="ECO:0007669"/>
    <property type="project" value="UniProtKB-SubCell"/>
</dbReference>
<dbReference type="EMBL" id="KN818228">
    <property type="protein sequence ID" value="KIL68358.1"/>
    <property type="molecule type" value="Genomic_DNA"/>
</dbReference>
<proteinExistence type="inferred from homology"/>
<evidence type="ECO:0000256" key="8">
    <source>
        <dbReference type="SAM" id="Coils"/>
    </source>
</evidence>
<evidence type="ECO:0000313" key="11">
    <source>
        <dbReference type="EMBL" id="KIL68358.1"/>
    </source>
</evidence>
<dbReference type="STRING" id="946122.A0A0C2XHD6"/>
<dbReference type="OrthoDB" id="3231000at2759"/>
<evidence type="ECO:0000256" key="3">
    <source>
        <dbReference type="ARBA" id="ARBA00022448"/>
    </source>
</evidence>
<dbReference type="PANTHER" id="PTHR46494">
    <property type="entry name" value="CORA FAMILY METAL ION TRANSPORTER (EUROFUNG)"/>
    <property type="match status" value="1"/>
</dbReference>
<dbReference type="InParanoid" id="A0A0C2XHD6"/>
<keyword evidence="3" id="KW-0813">Transport</keyword>
<keyword evidence="8" id="KW-0175">Coiled coil</keyword>
<comment type="subcellular location">
    <subcellularLocation>
        <location evidence="1">Cell membrane</location>
        <topology evidence="1">Multi-pass membrane protein</topology>
    </subcellularLocation>
</comment>
<feature type="transmembrane region" description="Helical" evidence="10">
    <location>
        <begin position="482"/>
        <end position="502"/>
    </location>
</feature>
<keyword evidence="6 10" id="KW-1133">Transmembrane helix</keyword>
<dbReference type="GO" id="GO:0000287">
    <property type="term" value="F:magnesium ion binding"/>
    <property type="evidence" value="ECO:0007669"/>
    <property type="project" value="TreeGrafter"/>
</dbReference>
<dbReference type="InterPro" id="IPR002523">
    <property type="entry name" value="MgTranspt_CorA/ZnTranspt_ZntB"/>
</dbReference>
<feature type="coiled-coil region" evidence="8">
    <location>
        <begin position="425"/>
        <end position="452"/>
    </location>
</feature>
<dbReference type="Proteomes" id="UP000054549">
    <property type="component" value="Unassembled WGS sequence"/>
</dbReference>
<dbReference type="Pfam" id="PF01544">
    <property type="entry name" value="CorA"/>
    <property type="match status" value="1"/>
</dbReference>
<keyword evidence="12" id="KW-1185">Reference proteome</keyword>
<name>A0A0C2XHD6_AMAMK</name>
<feature type="region of interest" description="Disordered" evidence="9">
    <location>
        <begin position="1"/>
        <end position="40"/>
    </location>
</feature>
<accession>A0A0C2XHD6</accession>
<keyword evidence="5 10" id="KW-0812">Transmembrane</keyword>
<dbReference type="InterPro" id="IPR045863">
    <property type="entry name" value="CorA_TM1_TM2"/>
</dbReference>
<evidence type="ECO:0000256" key="6">
    <source>
        <dbReference type="ARBA" id="ARBA00022989"/>
    </source>
</evidence>
<protein>
    <submittedName>
        <fullName evidence="11">Uncharacterized protein</fullName>
    </submittedName>
</protein>
<comment type="similarity">
    <text evidence="2">Belongs to the CorA metal ion transporter (MIT) (TC 1.A.35) family.</text>
</comment>
<dbReference type="GO" id="GO:0050897">
    <property type="term" value="F:cobalt ion binding"/>
    <property type="evidence" value="ECO:0007669"/>
    <property type="project" value="TreeGrafter"/>
</dbReference>
<evidence type="ECO:0000313" key="12">
    <source>
        <dbReference type="Proteomes" id="UP000054549"/>
    </source>
</evidence>
<evidence type="ECO:0000256" key="4">
    <source>
        <dbReference type="ARBA" id="ARBA00022475"/>
    </source>
</evidence>
<evidence type="ECO:0000256" key="7">
    <source>
        <dbReference type="ARBA" id="ARBA00023136"/>
    </source>
</evidence>
<dbReference type="SUPFAM" id="SSF144083">
    <property type="entry name" value="Magnesium transport protein CorA, transmembrane region"/>
    <property type="match status" value="1"/>
</dbReference>
<dbReference type="GO" id="GO:0015087">
    <property type="term" value="F:cobalt ion transmembrane transporter activity"/>
    <property type="evidence" value="ECO:0007669"/>
    <property type="project" value="TreeGrafter"/>
</dbReference>
<dbReference type="PANTHER" id="PTHR46494:SF1">
    <property type="entry name" value="CORA FAMILY METAL ION TRANSPORTER (EUROFUNG)"/>
    <property type="match status" value="1"/>
</dbReference>
<sequence>MASNNHSDAPLYQIPASAAAPEIRRIPPPPSRHATPSAPWPWIDIRDPIDQKQLNAGTPPVPEDCDHSSCREKCWQNYPQSRFPNWTEGQVQKCKIRDAIDNYNRDLQCSIYLLDVTKHGIFRDAGQLRIRDDDARLGEEWDWFKDHKQDSGTRVRALFVENMSGPVLRMLGAKYNIEPFFFSSSLNWIPSRFQEDAREGVGDHITITLPFMQVVPGELVPRSDGSQTSSATLFSTDEDHLVTEMIDTHAPLRIKSRRFGSVDPDGKVSSESALVLDLLSIHLVRNVNGNTIISYHANMDLPTTKADYLHERIRFAGQSVYWEKMLEKAEDPTFLLLIFIWQAAYAWDEALQRLNDYICDIETEVIRTSSLDLTQQLHIIRAHHLYYSNLLHSFRKTVMFVQSTPNPSLTKEQREICSFLMDRECKTLLKEVDRLNTERQMQEERLRNVMNLVFSSVNIYDSNVMKKMTETALRDSAGMKQISYLTMVFLPAIFTTAVFSMNIQPINPLTNYSITFYIMIAIPLTVVTIWVVVAFQSSYMFHDDTPIWKRFAWPYYLLQYLANRDREGQNGVTKGVSPPTPYYAVL</sequence>